<protein>
    <recommendedName>
        <fullName evidence="11">DNA 3'-5' helicase</fullName>
        <ecNumber evidence="11">5.6.2.4</ecNumber>
    </recommendedName>
</protein>
<evidence type="ECO:0000256" key="11">
    <source>
        <dbReference type="ARBA" id="ARBA00034808"/>
    </source>
</evidence>
<dbReference type="SMART" id="SM00490">
    <property type="entry name" value="HELICc"/>
    <property type="match status" value="1"/>
</dbReference>
<evidence type="ECO:0000256" key="1">
    <source>
        <dbReference type="ARBA" id="ARBA00004123"/>
    </source>
</evidence>
<reference evidence="15 16" key="1">
    <citation type="submission" date="2016-03" db="EMBL/GenBank/DDBJ databases">
        <title>Comparative genomics of the ectomycorrhizal sister species Rhizopogon vinicolor and Rhizopogon vesiculosus (Basidiomycota: Boletales) reveals a divergence of the mating type B locus.</title>
        <authorList>
            <person name="Mujic A.B."/>
            <person name="Kuo A."/>
            <person name="Tritt A."/>
            <person name="Lipzen A."/>
            <person name="Chen C."/>
            <person name="Johnson J."/>
            <person name="Sharma A."/>
            <person name="Barry K."/>
            <person name="Grigoriev I.V."/>
            <person name="Spatafora J.W."/>
        </authorList>
    </citation>
    <scope>NUCLEOTIDE SEQUENCE [LARGE SCALE GENOMIC DNA]</scope>
    <source>
        <strain evidence="15 16">AM-OR11-056</strain>
    </source>
</reference>
<keyword evidence="8" id="KW-0413">Isomerase</keyword>
<dbReference type="InterPro" id="IPR004589">
    <property type="entry name" value="DNA_helicase_ATP-dep_RecQ"/>
</dbReference>
<evidence type="ECO:0000313" key="16">
    <source>
        <dbReference type="Proteomes" id="UP000183567"/>
    </source>
</evidence>
<keyword evidence="3" id="KW-0547">Nucleotide-binding</keyword>
<dbReference type="FunFam" id="3.40.50.300:FF:001975">
    <property type="entry name" value="ATP-dependent DNA helicase"/>
    <property type="match status" value="1"/>
</dbReference>
<dbReference type="InterPro" id="IPR036388">
    <property type="entry name" value="WH-like_DNA-bd_sf"/>
</dbReference>
<gene>
    <name evidence="15" type="ORF">AZE42_06394</name>
</gene>
<dbReference type="GO" id="GO:0005737">
    <property type="term" value="C:cytoplasm"/>
    <property type="evidence" value="ECO:0007669"/>
    <property type="project" value="TreeGrafter"/>
</dbReference>
<evidence type="ECO:0000256" key="3">
    <source>
        <dbReference type="ARBA" id="ARBA00022741"/>
    </source>
</evidence>
<evidence type="ECO:0000256" key="2">
    <source>
        <dbReference type="ARBA" id="ARBA00005446"/>
    </source>
</evidence>
<feature type="compositionally biased region" description="Acidic residues" evidence="12">
    <location>
        <begin position="958"/>
        <end position="969"/>
    </location>
</feature>
<evidence type="ECO:0000256" key="12">
    <source>
        <dbReference type="SAM" id="MobiDB-lite"/>
    </source>
</evidence>
<feature type="compositionally biased region" description="Polar residues" evidence="12">
    <location>
        <begin position="1"/>
        <end position="20"/>
    </location>
</feature>
<keyword evidence="16" id="KW-1185">Reference proteome</keyword>
<feature type="compositionally biased region" description="Low complexity" evidence="12">
    <location>
        <begin position="917"/>
        <end position="926"/>
    </location>
</feature>
<keyword evidence="6" id="KW-0067">ATP-binding</keyword>
<feature type="domain" description="Helicase C-terminal" evidence="14">
    <location>
        <begin position="603"/>
        <end position="758"/>
    </location>
</feature>
<feature type="region of interest" description="Disordered" evidence="12">
    <location>
        <begin position="1"/>
        <end position="88"/>
    </location>
</feature>
<evidence type="ECO:0000259" key="13">
    <source>
        <dbReference type="PROSITE" id="PS51192"/>
    </source>
</evidence>
<dbReference type="EMBL" id="LVVM01001513">
    <property type="protein sequence ID" value="OJA18402.1"/>
    <property type="molecule type" value="Genomic_DNA"/>
</dbReference>
<dbReference type="GO" id="GO:0000724">
    <property type="term" value="P:double-strand break repair via homologous recombination"/>
    <property type="evidence" value="ECO:0007669"/>
    <property type="project" value="TreeGrafter"/>
</dbReference>
<dbReference type="SUPFAM" id="SSF52540">
    <property type="entry name" value="P-loop containing nucleoside triphosphate hydrolases"/>
    <property type="match status" value="1"/>
</dbReference>
<proteinExistence type="inferred from homology"/>
<dbReference type="AlphaFoldDB" id="A0A1J8R9H4"/>
<dbReference type="InterPro" id="IPR032284">
    <property type="entry name" value="RecQ_Zn-bd"/>
</dbReference>
<dbReference type="SUPFAM" id="SSF46785">
    <property type="entry name" value="Winged helix' DNA-binding domain"/>
    <property type="match status" value="1"/>
</dbReference>
<evidence type="ECO:0000313" key="15">
    <source>
        <dbReference type="EMBL" id="OJA18402.1"/>
    </source>
</evidence>
<feature type="compositionally biased region" description="Polar residues" evidence="12">
    <location>
        <begin position="75"/>
        <end position="84"/>
    </location>
</feature>
<sequence>MPGPQNNLDSVRKTIQSNHNAHMVSSSVLPKASSSKFKPALGALGHSHSNPVDLKKSESGSSPSLPSFATPNFGKKTTNNTPVTGSARDNLIDLSREPTLEIIEGPVPSRKRQSLGVPEGAQPSALKRLKEAEYINKENVFTASSSSSKGKRRAFPRQWTPDVSTDVNTPNHADVASRPNPFVAPRSSETSHADPSTQLAKNSDLDLRSRGFLELILARNRQLRQYFLKLISEHGHNTLDIFEVSFLLAHLERRIEAIEERLTHIDPVGGPATTTITAAHPMPTTSLRADLELEDNVDVSAEILTAPDSDDLWDGLDEPSTFQLASLATTSSSSTPASAQPSFQLSTSLTPYSVDAPACTPPETTSRLDNTSTPYYAEVIHVLKNTFRLPSFRRNQLEAINATLDGKDVFVLMPTGGGKSLCYQLPAVCKSGRTQGVTFVISPLVALITDQVASLREKNINVDCMSSLRSADDSRDVMRRLRSHQKPDICYITPEKLRESNAMQEILAALYEYKQIARFVIDEAHVIQSWGRDFRDAYAELHMLRDRYPDVPIMALTATANKTAIQDIHARLGLRNPVCLVQSFNRPNLYYAVQPKPTTKKKAVQAIAGFIKSQHAADTGIVYGFSKAECEELAEQLRKDYGLSAKHYHAGMEPQERSTTQEEWQCGRCKIIVATIAFGMGIDKPDVRFVIHSTLPKSMDGYYQETGRAGRDGEPADCILYYAYKDVVSRLHMINSDRNDKGPPRTPEEKKRQIEDIRAVAQYCRNEVDCRRSMILAHFNERFDAHLCPKGCDNCSKGGMIVRQQYTSEAQQAIRLFEQMTASMDRVPVGHFKDVFAGRNKAKVRDSGHDQLSLFGVGKSVDGDRIIGVMMDTDIFMIAREASASGWTNDYLKLGSQADACLSGDLAVELTFRNNGAGNGSSSSRSVAKNIPLSKASASTKGKTKAGSGGPSSYMPLYEDDDVELDPVSDFEPIKDAPDVGAAAPPEDNGQRRLKAMVNLAKEHDLDENEVLATETLHFLSLMDIQDRASFDTCIINSDEPKSREKTLIFGEALWRAYSEAKSTSTSSSKMQARIFALRGAFSHNPAT</sequence>
<dbReference type="PROSITE" id="PS51194">
    <property type="entry name" value="HELICASE_CTER"/>
    <property type="match status" value="1"/>
</dbReference>
<dbReference type="PANTHER" id="PTHR13710:SF153">
    <property type="entry name" value="RECQ-LIKE DNA HELICASE BLM"/>
    <property type="match status" value="1"/>
</dbReference>
<feature type="compositionally biased region" description="Polar residues" evidence="12">
    <location>
        <begin position="187"/>
        <end position="201"/>
    </location>
</feature>
<dbReference type="PANTHER" id="PTHR13710">
    <property type="entry name" value="DNA HELICASE RECQ FAMILY MEMBER"/>
    <property type="match status" value="1"/>
</dbReference>
<dbReference type="GO" id="GO:0005694">
    <property type="term" value="C:chromosome"/>
    <property type="evidence" value="ECO:0007669"/>
    <property type="project" value="TreeGrafter"/>
</dbReference>
<feature type="compositionally biased region" description="Polar residues" evidence="12">
    <location>
        <begin position="161"/>
        <end position="171"/>
    </location>
</feature>
<dbReference type="Pfam" id="PF00271">
    <property type="entry name" value="Helicase_C"/>
    <property type="match status" value="1"/>
</dbReference>
<evidence type="ECO:0000259" key="14">
    <source>
        <dbReference type="PROSITE" id="PS51194"/>
    </source>
</evidence>
<dbReference type="Proteomes" id="UP000183567">
    <property type="component" value="Unassembled WGS sequence"/>
</dbReference>
<keyword evidence="7" id="KW-0238">DNA-binding</keyword>
<dbReference type="Pfam" id="PF16124">
    <property type="entry name" value="RecQ_Zn_bind"/>
    <property type="match status" value="1"/>
</dbReference>
<evidence type="ECO:0000256" key="8">
    <source>
        <dbReference type="ARBA" id="ARBA00023235"/>
    </source>
</evidence>
<dbReference type="GO" id="GO:0003677">
    <property type="term" value="F:DNA binding"/>
    <property type="evidence" value="ECO:0007669"/>
    <property type="project" value="UniProtKB-KW"/>
</dbReference>
<dbReference type="Gene3D" id="3.40.50.300">
    <property type="entry name" value="P-loop containing nucleotide triphosphate hydrolases"/>
    <property type="match status" value="2"/>
</dbReference>
<dbReference type="SMART" id="SM00956">
    <property type="entry name" value="RQC"/>
    <property type="match status" value="1"/>
</dbReference>
<dbReference type="GO" id="GO:0043138">
    <property type="term" value="F:3'-5' DNA helicase activity"/>
    <property type="evidence" value="ECO:0007669"/>
    <property type="project" value="UniProtKB-EC"/>
</dbReference>
<dbReference type="NCBIfam" id="TIGR00614">
    <property type="entry name" value="recQ_fam"/>
    <property type="match status" value="1"/>
</dbReference>
<dbReference type="InterPro" id="IPR027417">
    <property type="entry name" value="P-loop_NTPase"/>
</dbReference>
<dbReference type="CDD" id="cd18794">
    <property type="entry name" value="SF2_C_RecQ"/>
    <property type="match status" value="1"/>
</dbReference>
<dbReference type="InterPro" id="IPR011545">
    <property type="entry name" value="DEAD/DEAH_box_helicase_dom"/>
</dbReference>
<feature type="compositionally biased region" description="Low complexity" evidence="12">
    <location>
        <begin position="24"/>
        <end position="36"/>
    </location>
</feature>
<dbReference type="Pfam" id="PF09382">
    <property type="entry name" value="RQC"/>
    <property type="match status" value="1"/>
</dbReference>
<dbReference type="InterPro" id="IPR018982">
    <property type="entry name" value="RQC_domain"/>
</dbReference>
<dbReference type="InterPro" id="IPR014001">
    <property type="entry name" value="Helicase_ATP-bd"/>
</dbReference>
<dbReference type="SMART" id="SM00487">
    <property type="entry name" value="DEXDc"/>
    <property type="match status" value="1"/>
</dbReference>
<dbReference type="Gene3D" id="1.10.10.10">
    <property type="entry name" value="Winged helix-like DNA-binding domain superfamily/Winged helix DNA-binding domain"/>
    <property type="match status" value="1"/>
</dbReference>
<dbReference type="GO" id="GO:0005634">
    <property type="term" value="C:nucleus"/>
    <property type="evidence" value="ECO:0007669"/>
    <property type="project" value="UniProtKB-SubCell"/>
</dbReference>
<organism evidence="15 16">
    <name type="scientific">Rhizopogon vesiculosus</name>
    <dbReference type="NCBI Taxonomy" id="180088"/>
    <lineage>
        <taxon>Eukaryota</taxon>
        <taxon>Fungi</taxon>
        <taxon>Dikarya</taxon>
        <taxon>Basidiomycota</taxon>
        <taxon>Agaricomycotina</taxon>
        <taxon>Agaricomycetes</taxon>
        <taxon>Agaricomycetidae</taxon>
        <taxon>Boletales</taxon>
        <taxon>Suillineae</taxon>
        <taxon>Rhizopogonaceae</taxon>
        <taxon>Rhizopogon</taxon>
    </lineage>
</organism>
<keyword evidence="9" id="KW-0539">Nucleus</keyword>
<dbReference type="GO" id="GO:0016787">
    <property type="term" value="F:hydrolase activity"/>
    <property type="evidence" value="ECO:0007669"/>
    <property type="project" value="UniProtKB-KW"/>
</dbReference>
<dbReference type="InterPro" id="IPR036390">
    <property type="entry name" value="WH_DNA-bd_sf"/>
</dbReference>
<evidence type="ECO:0000256" key="4">
    <source>
        <dbReference type="ARBA" id="ARBA00022801"/>
    </source>
</evidence>
<comment type="catalytic activity">
    <reaction evidence="10">
        <text>Couples ATP hydrolysis with the unwinding of duplex DNA by translocating in the 3'-5' direction.</text>
        <dbReference type="EC" id="5.6.2.4"/>
    </reaction>
</comment>
<keyword evidence="5" id="KW-0347">Helicase</keyword>
<comment type="similarity">
    <text evidence="2">Belongs to the helicase family. RecQ subfamily.</text>
</comment>
<feature type="region of interest" description="Disordered" evidence="12">
    <location>
        <begin position="917"/>
        <end position="989"/>
    </location>
</feature>
<dbReference type="GO" id="GO:0009378">
    <property type="term" value="F:four-way junction helicase activity"/>
    <property type="evidence" value="ECO:0007669"/>
    <property type="project" value="TreeGrafter"/>
</dbReference>
<evidence type="ECO:0000256" key="9">
    <source>
        <dbReference type="ARBA" id="ARBA00023242"/>
    </source>
</evidence>
<name>A0A1J8R9H4_9AGAM</name>
<dbReference type="Pfam" id="PF00270">
    <property type="entry name" value="DEAD"/>
    <property type="match status" value="1"/>
</dbReference>
<dbReference type="InterPro" id="IPR001650">
    <property type="entry name" value="Helicase_C-like"/>
</dbReference>
<dbReference type="STRING" id="180088.A0A1J8R9H4"/>
<dbReference type="OrthoDB" id="10261556at2759"/>
<evidence type="ECO:0000256" key="5">
    <source>
        <dbReference type="ARBA" id="ARBA00022806"/>
    </source>
</evidence>
<evidence type="ECO:0000256" key="7">
    <source>
        <dbReference type="ARBA" id="ARBA00023125"/>
    </source>
</evidence>
<comment type="subcellular location">
    <subcellularLocation>
        <location evidence="1">Nucleus</location>
    </subcellularLocation>
</comment>
<feature type="region of interest" description="Disordered" evidence="12">
    <location>
        <begin position="142"/>
        <end position="202"/>
    </location>
</feature>
<accession>A0A1J8R9H4</accession>
<comment type="caution">
    <text evidence="15">The sequence shown here is derived from an EMBL/GenBank/DDBJ whole genome shotgun (WGS) entry which is preliminary data.</text>
</comment>
<feature type="domain" description="Helicase ATP-binding" evidence="13">
    <location>
        <begin position="400"/>
        <end position="578"/>
    </location>
</feature>
<keyword evidence="4" id="KW-0378">Hydrolase</keyword>
<dbReference type="FunFam" id="3.40.50.300:FF:000296">
    <property type="entry name" value="ATP-dependent DNA helicase RecQ"/>
    <property type="match status" value="1"/>
</dbReference>
<dbReference type="GO" id="GO:0005524">
    <property type="term" value="F:ATP binding"/>
    <property type="evidence" value="ECO:0007669"/>
    <property type="project" value="UniProtKB-KW"/>
</dbReference>
<dbReference type="PROSITE" id="PS51192">
    <property type="entry name" value="HELICASE_ATP_BIND_1"/>
    <property type="match status" value="1"/>
</dbReference>
<dbReference type="CDD" id="cd17920">
    <property type="entry name" value="DEXHc_RecQ"/>
    <property type="match status" value="1"/>
</dbReference>
<evidence type="ECO:0000256" key="10">
    <source>
        <dbReference type="ARBA" id="ARBA00034617"/>
    </source>
</evidence>
<dbReference type="EC" id="5.6.2.4" evidence="11"/>
<dbReference type="GO" id="GO:0006260">
    <property type="term" value="P:DNA replication"/>
    <property type="evidence" value="ECO:0007669"/>
    <property type="project" value="InterPro"/>
</dbReference>
<evidence type="ECO:0000256" key="6">
    <source>
        <dbReference type="ARBA" id="ARBA00022840"/>
    </source>
</evidence>